<comment type="caution">
    <text evidence="1">The sequence shown here is derived from an EMBL/GenBank/DDBJ whole genome shotgun (WGS) entry which is preliminary data.</text>
</comment>
<evidence type="ECO:0000313" key="2">
    <source>
        <dbReference type="Proteomes" id="UP001501251"/>
    </source>
</evidence>
<accession>A0ABP8BAK9</accession>
<keyword evidence="2" id="KW-1185">Reference proteome</keyword>
<protein>
    <submittedName>
        <fullName evidence="1">Uncharacterized protein</fullName>
    </submittedName>
</protein>
<sequence>MTASESLPDLEWQPYFLRGSRSRMKQFVVRGDVEYELCAEGGNHVVRRTERKGGRVTMTETARGSQRDAEAVWGRIVHGLG</sequence>
<gene>
    <name evidence="1" type="ORF">GCM10022252_57410</name>
</gene>
<reference evidence="2" key="1">
    <citation type="journal article" date="2019" name="Int. J. Syst. Evol. Microbiol.">
        <title>The Global Catalogue of Microorganisms (GCM) 10K type strain sequencing project: providing services to taxonomists for standard genome sequencing and annotation.</title>
        <authorList>
            <consortium name="The Broad Institute Genomics Platform"/>
            <consortium name="The Broad Institute Genome Sequencing Center for Infectious Disease"/>
            <person name="Wu L."/>
            <person name="Ma J."/>
        </authorList>
    </citation>
    <scope>NUCLEOTIDE SEQUENCE [LARGE SCALE GENOMIC DNA]</scope>
    <source>
        <strain evidence="2">JCM 17388</strain>
    </source>
</reference>
<evidence type="ECO:0000313" key="1">
    <source>
        <dbReference type="EMBL" id="GAA4201970.1"/>
    </source>
</evidence>
<organism evidence="1 2">
    <name type="scientific">Streptosporangium oxazolinicum</name>
    <dbReference type="NCBI Taxonomy" id="909287"/>
    <lineage>
        <taxon>Bacteria</taxon>
        <taxon>Bacillati</taxon>
        <taxon>Actinomycetota</taxon>
        <taxon>Actinomycetes</taxon>
        <taxon>Streptosporangiales</taxon>
        <taxon>Streptosporangiaceae</taxon>
        <taxon>Streptosporangium</taxon>
    </lineage>
</organism>
<name>A0ABP8BAK9_9ACTN</name>
<dbReference type="Proteomes" id="UP001501251">
    <property type="component" value="Unassembled WGS sequence"/>
</dbReference>
<proteinExistence type="predicted"/>
<dbReference type="EMBL" id="BAABAQ010000012">
    <property type="protein sequence ID" value="GAA4201970.1"/>
    <property type="molecule type" value="Genomic_DNA"/>
</dbReference>